<keyword evidence="2" id="KW-1185">Reference proteome</keyword>
<organism evidence="1 2">
    <name type="scientific">Rubroshorea leprosula</name>
    <dbReference type="NCBI Taxonomy" id="152421"/>
    <lineage>
        <taxon>Eukaryota</taxon>
        <taxon>Viridiplantae</taxon>
        <taxon>Streptophyta</taxon>
        <taxon>Embryophyta</taxon>
        <taxon>Tracheophyta</taxon>
        <taxon>Spermatophyta</taxon>
        <taxon>Magnoliopsida</taxon>
        <taxon>eudicotyledons</taxon>
        <taxon>Gunneridae</taxon>
        <taxon>Pentapetalae</taxon>
        <taxon>rosids</taxon>
        <taxon>malvids</taxon>
        <taxon>Malvales</taxon>
        <taxon>Dipterocarpaceae</taxon>
        <taxon>Rubroshorea</taxon>
    </lineage>
</organism>
<name>A0AAV5L2H9_9ROSI</name>
<evidence type="ECO:0000313" key="2">
    <source>
        <dbReference type="Proteomes" id="UP001054252"/>
    </source>
</evidence>
<reference evidence="1 2" key="1">
    <citation type="journal article" date="2021" name="Commun. Biol.">
        <title>The genome of Shorea leprosula (Dipterocarpaceae) highlights the ecological relevance of drought in aseasonal tropical rainforests.</title>
        <authorList>
            <person name="Ng K.K.S."/>
            <person name="Kobayashi M.J."/>
            <person name="Fawcett J.A."/>
            <person name="Hatakeyama M."/>
            <person name="Paape T."/>
            <person name="Ng C.H."/>
            <person name="Ang C.C."/>
            <person name="Tnah L.H."/>
            <person name="Lee C.T."/>
            <person name="Nishiyama T."/>
            <person name="Sese J."/>
            <person name="O'Brien M.J."/>
            <person name="Copetti D."/>
            <person name="Mohd Noor M.I."/>
            <person name="Ong R.C."/>
            <person name="Putra M."/>
            <person name="Sireger I.Z."/>
            <person name="Indrioko S."/>
            <person name="Kosugi Y."/>
            <person name="Izuno A."/>
            <person name="Isagi Y."/>
            <person name="Lee S.L."/>
            <person name="Shimizu K.K."/>
        </authorList>
    </citation>
    <scope>NUCLEOTIDE SEQUENCE [LARGE SCALE GENOMIC DNA]</scope>
    <source>
        <strain evidence="1">214</strain>
    </source>
</reference>
<comment type="caution">
    <text evidence="1">The sequence shown here is derived from an EMBL/GenBank/DDBJ whole genome shotgun (WGS) entry which is preliminary data.</text>
</comment>
<proteinExistence type="predicted"/>
<sequence>MEYQNYLRKVGHEGFQIIDACQHQMQSCKYVYPRPQTYTVLQEPFGNSTTYVYQVQAKVPAGKAPVPPSKDVAFSGNGRNGGILTSDQAAKVYGGFVSKEYYW</sequence>
<accession>A0AAV5L2H9</accession>
<dbReference type="EMBL" id="BPVZ01000091">
    <property type="protein sequence ID" value="GKV31450.1"/>
    <property type="molecule type" value="Genomic_DNA"/>
</dbReference>
<protein>
    <submittedName>
        <fullName evidence="1">Uncharacterized protein</fullName>
    </submittedName>
</protein>
<dbReference type="AlphaFoldDB" id="A0AAV5L2H9"/>
<gene>
    <name evidence="1" type="ORF">SLEP1_g40135</name>
</gene>
<evidence type="ECO:0000313" key="1">
    <source>
        <dbReference type="EMBL" id="GKV31450.1"/>
    </source>
</evidence>
<dbReference type="Proteomes" id="UP001054252">
    <property type="component" value="Unassembled WGS sequence"/>
</dbReference>